<dbReference type="KEGG" id="gbr:Gbro_4638"/>
<evidence type="ECO:0000256" key="2">
    <source>
        <dbReference type="ARBA" id="ARBA00023015"/>
    </source>
</evidence>
<reference evidence="8" key="1">
    <citation type="submission" date="2009-10" db="EMBL/GenBank/DDBJ databases">
        <title>The complete chromosome of Gordonia bronchialis DSM 43247.</title>
        <authorList>
            <consortium name="US DOE Joint Genome Institute (JGI-PGF)"/>
            <person name="Lucas S."/>
            <person name="Copeland A."/>
            <person name="Lapidus A."/>
            <person name="Glavina del Rio T."/>
            <person name="Dalin E."/>
            <person name="Tice H."/>
            <person name="Bruce D."/>
            <person name="Goodwin L."/>
            <person name="Pitluck S."/>
            <person name="Kyrpides N."/>
            <person name="Mavromatis K."/>
            <person name="Ivanova N."/>
            <person name="Ovchinnikova G."/>
            <person name="Saunders E."/>
            <person name="Brettin T."/>
            <person name="Detter J.C."/>
            <person name="Han C."/>
            <person name="Larimer F."/>
            <person name="Land M."/>
            <person name="Hauser L."/>
            <person name="Markowitz V."/>
            <person name="Cheng J.-F."/>
            <person name="Hugenholtz P."/>
            <person name="Woyke T."/>
            <person name="Wu D."/>
            <person name="Jando M."/>
            <person name="Schneider S."/>
            <person name="Goeker M."/>
            <person name="Klenk H.-P."/>
            <person name="Eisen J.A."/>
        </authorList>
    </citation>
    <scope>NUCLEOTIDE SEQUENCE [LARGE SCALE GENOMIC DNA]</scope>
    <source>
        <strain evidence="8">ATCC 25592 / DSM 43247 / BCRC 13721 / JCM 3198 / KCTC 3076 / NBRC 16047 / NCTC 10667</strain>
    </source>
</reference>
<dbReference type="InterPro" id="IPR036388">
    <property type="entry name" value="WH-like_DNA-bd_sf"/>
</dbReference>
<keyword evidence="2" id="KW-0805">Transcription regulation</keyword>
<name>D0L7H5_GORB4</name>
<evidence type="ECO:0000313" key="8">
    <source>
        <dbReference type="Proteomes" id="UP000001219"/>
    </source>
</evidence>
<reference evidence="7 8" key="2">
    <citation type="journal article" date="2010" name="Stand. Genomic Sci.">
        <title>Complete genome sequence of Gordonia bronchialis type strain (3410).</title>
        <authorList>
            <person name="Ivanova N."/>
            <person name="Sikorski J."/>
            <person name="Jando M."/>
            <person name="Lapidus A."/>
            <person name="Nolan M."/>
            <person name="Lucas S."/>
            <person name="Del Rio T.G."/>
            <person name="Tice H."/>
            <person name="Copeland A."/>
            <person name="Cheng J.F."/>
            <person name="Chen F."/>
            <person name="Bruce D."/>
            <person name="Goodwin L."/>
            <person name="Pitluck S."/>
            <person name="Mavromatis K."/>
            <person name="Ovchinnikova G."/>
            <person name="Pati A."/>
            <person name="Chen A."/>
            <person name="Palaniappan K."/>
            <person name="Land M."/>
            <person name="Hauser L."/>
            <person name="Chang Y.J."/>
            <person name="Jeffries C.D."/>
            <person name="Chain P."/>
            <person name="Saunders E."/>
            <person name="Han C."/>
            <person name="Detter J.C."/>
            <person name="Brettin T."/>
            <person name="Rohde M."/>
            <person name="Goker M."/>
            <person name="Bristow J."/>
            <person name="Eisen J.A."/>
            <person name="Markowitz V."/>
            <person name="Hugenholtz P."/>
            <person name="Klenk H.P."/>
            <person name="Kyrpides N.C."/>
        </authorList>
    </citation>
    <scope>NUCLEOTIDE SEQUENCE [LARGE SCALE GENOMIC DNA]</scope>
    <source>
        <strain evidence="8">ATCC 25592 / DSM 43247 / BCRC 13721 / JCM 3198 / KCTC 3076 / NBRC 16047 / NCTC 10667</strain>
    </source>
</reference>
<organism evidence="7 8">
    <name type="scientific">Gordonia bronchialis (strain ATCC 25592 / DSM 43247 / BCRC 13721 / JCM 3198 / KCTC 3076 / NBRC 16047 / NCTC 10667)</name>
    <name type="common">Rhodococcus bronchialis</name>
    <dbReference type="NCBI Taxonomy" id="526226"/>
    <lineage>
        <taxon>Bacteria</taxon>
        <taxon>Bacillati</taxon>
        <taxon>Actinomycetota</taxon>
        <taxon>Actinomycetes</taxon>
        <taxon>Mycobacteriales</taxon>
        <taxon>Gordoniaceae</taxon>
        <taxon>Gordonia</taxon>
    </lineage>
</organism>
<evidence type="ECO:0000256" key="1">
    <source>
        <dbReference type="ARBA" id="ARBA00009437"/>
    </source>
</evidence>
<dbReference type="AlphaFoldDB" id="D0L7H5"/>
<dbReference type="RefSeq" id="WP_012836246.1">
    <property type="nucleotide sequence ID" value="NC_013441.1"/>
</dbReference>
<dbReference type="InterPro" id="IPR036390">
    <property type="entry name" value="WH_DNA-bd_sf"/>
</dbReference>
<keyword evidence="5" id="KW-0804">Transcription</keyword>
<dbReference type="PROSITE" id="PS50931">
    <property type="entry name" value="HTH_LYSR"/>
    <property type="match status" value="1"/>
</dbReference>
<keyword evidence="3" id="KW-0238">DNA-binding</keyword>
<dbReference type="HOGENOM" id="CLU_063829_0_1_11"/>
<dbReference type="OrthoDB" id="3252676at2"/>
<comment type="similarity">
    <text evidence="1">Belongs to the LysR transcriptional regulatory family.</text>
</comment>
<dbReference type="GO" id="GO:0003677">
    <property type="term" value="F:DNA binding"/>
    <property type="evidence" value="ECO:0007669"/>
    <property type="project" value="UniProtKB-KW"/>
</dbReference>
<dbReference type="eggNOG" id="COG0583">
    <property type="taxonomic scope" value="Bacteria"/>
</dbReference>
<dbReference type="Pfam" id="PF03466">
    <property type="entry name" value="LysR_substrate"/>
    <property type="match status" value="1"/>
</dbReference>
<evidence type="ECO:0000256" key="3">
    <source>
        <dbReference type="ARBA" id="ARBA00023125"/>
    </source>
</evidence>
<dbReference type="Pfam" id="PF00126">
    <property type="entry name" value="HTH_1"/>
    <property type="match status" value="1"/>
</dbReference>
<keyword evidence="8" id="KW-1185">Reference proteome</keyword>
<dbReference type="InterPro" id="IPR005119">
    <property type="entry name" value="LysR_subst-bd"/>
</dbReference>
<dbReference type="InterPro" id="IPR050176">
    <property type="entry name" value="LTTR"/>
</dbReference>
<dbReference type="Gene3D" id="3.40.190.290">
    <property type="match status" value="1"/>
</dbReference>
<evidence type="ECO:0000256" key="4">
    <source>
        <dbReference type="ARBA" id="ARBA00023159"/>
    </source>
</evidence>
<dbReference type="STRING" id="526226.Gbro_4638"/>
<dbReference type="InterPro" id="IPR017685">
    <property type="entry name" value="ArgP"/>
</dbReference>
<dbReference type="PANTHER" id="PTHR30579:SF2">
    <property type="entry name" value="HTH-TYPE TRANSCRIPTIONAL REGULATOR ARGP"/>
    <property type="match status" value="1"/>
</dbReference>
<protein>
    <submittedName>
        <fullName evidence="7">Transcriptional regulator, ArgP family</fullName>
    </submittedName>
</protein>
<gene>
    <name evidence="7" type="ordered locus">Gbro_4638</name>
</gene>
<dbReference type="EMBL" id="CP001802">
    <property type="protein sequence ID" value="ACY23764.1"/>
    <property type="molecule type" value="Genomic_DNA"/>
</dbReference>
<dbReference type="InterPro" id="IPR000847">
    <property type="entry name" value="LysR_HTH_N"/>
</dbReference>
<dbReference type="Proteomes" id="UP000001219">
    <property type="component" value="Chromosome"/>
</dbReference>
<feature type="domain" description="HTH lysR-type" evidence="6">
    <location>
        <begin position="3"/>
        <end position="59"/>
    </location>
</feature>
<dbReference type="PANTHER" id="PTHR30579">
    <property type="entry name" value="TRANSCRIPTIONAL REGULATOR"/>
    <property type="match status" value="1"/>
</dbReference>
<dbReference type="GO" id="GO:0003700">
    <property type="term" value="F:DNA-binding transcription factor activity"/>
    <property type="evidence" value="ECO:0007669"/>
    <property type="project" value="InterPro"/>
</dbReference>
<keyword evidence="4" id="KW-0010">Activator</keyword>
<dbReference type="Gene3D" id="1.10.10.10">
    <property type="entry name" value="Winged helix-like DNA-binding domain superfamily/Winged helix DNA-binding domain"/>
    <property type="match status" value="1"/>
</dbReference>
<dbReference type="SUPFAM" id="SSF46785">
    <property type="entry name" value="Winged helix' DNA-binding domain"/>
    <property type="match status" value="1"/>
</dbReference>
<dbReference type="NCBIfam" id="TIGR03298">
    <property type="entry name" value="argP"/>
    <property type="match status" value="1"/>
</dbReference>
<accession>D0L7H5</accession>
<evidence type="ECO:0000313" key="7">
    <source>
        <dbReference type="EMBL" id="ACY23764.1"/>
    </source>
</evidence>
<evidence type="ECO:0000256" key="5">
    <source>
        <dbReference type="ARBA" id="ARBA00023163"/>
    </source>
</evidence>
<dbReference type="SUPFAM" id="SSF53850">
    <property type="entry name" value="Periplasmic binding protein-like II"/>
    <property type="match status" value="1"/>
</dbReference>
<evidence type="ECO:0000259" key="6">
    <source>
        <dbReference type="PROSITE" id="PS50931"/>
    </source>
</evidence>
<sequence>MDISLDGLRTLRAVLEYGTFEAAAAELHVTPSAVSQRIKAMEVSVGRVLVHRTKPATPTSDGEVLVRLAEQWELLSAEARLELVGDDGTGSPPRLIHLPIAGNSDSLATWLLPALARIHREHPVVVEVLRDDESRNSDFLRSGEVLGAITSDPVAIRGCTVVPLGSMRYLPVATPHFLDTWMPDGADEDSLSRAPMVSYDRNDHIQREALGRFSSHISEPPTVYIPASGEYHRAVELGMGWGLVPTAQITDALTTGRVVRFLDADVDVPLFWQYWKLSSPLLDAVTQIIVDAARTELLPAHP</sequence>
<proteinExistence type="inferred from homology"/>
<dbReference type="NCBIfam" id="NF002964">
    <property type="entry name" value="PRK03635.1"/>
    <property type="match status" value="1"/>
</dbReference>